<evidence type="ECO:0000313" key="6">
    <source>
        <dbReference type="EMBL" id="ACR13618.1"/>
    </source>
</evidence>
<comment type="pathway">
    <text evidence="3">Lipid metabolism; fatty acid biosynthesis.</text>
</comment>
<dbReference type="RefSeq" id="WP_015819732.1">
    <property type="nucleotide sequence ID" value="NC_012997.1"/>
</dbReference>
<dbReference type="PROSITE" id="PS50075">
    <property type="entry name" value="CARRIER"/>
    <property type="match status" value="1"/>
</dbReference>
<feature type="region of interest" description="Disordered" evidence="4">
    <location>
        <begin position="84"/>
        <end position="104"/>
    </location>
</feature>
<dbReference type="InterPro" id="IPR036736">
    <property type="entry name" value="ACP-like_sf"/>
</dbReference>
<proteinExistence type="inferred from homology"/>
<sequence length="104" mass="11594">MQNYSKEAIYDYLKGVMVDLFEIDESAITPDANLYEDLDIDSIDAVDLVVKLKEFTGKKIQPDDFKHVRTVNDVVEAVYKMLNDESGSETAAQPEAVETTTNAG</sequence>
<evidence type="ECO:0000259" key="5">
    <source>
        <dbReference type="PROSITE" id="PS50075"/>
    </source>
</evidence>
<evidence type="ECO:0000256" key="2">
    <source>
        <dbReference type="ARBA" id="ARBA00022553"/>
    </source>
</evidence>
<keyword evidence="3" id="KW-0963">Cytoplasm</keyword>
<name>C5BQ18_TERTT</name>
<dbReference type="Gene3D" id="1.10.1200.10">
    <property type="entry name" value="ACP-like"/>
    <property type="match status" value="1"/>
</dbReference>
<keyword evidence="3" id="KW-0444">Lipid biosynthesis</keyword>
<dbReference type="SUPFAM" id="SSF47336">
    <property type="entry name" value="ACP-like"/>
    <property type="match status" value="1"/>
</dbReference>
<reference evidence="6 7" key="1">
    <citation type="journal article" date="2009" name="PLoS ONE">
        <title>The complete genome of Teredinibacter turnerae T7901: an intracellular endosymbiont of marine wood-boring bivalves (shipworms).</title>
        <authorList>
            <person name="Yang J.C."/>
            <person name="Madupu R."/>
            <person name="Durkin A.S."/>
            <person name="Ekborg N.A."/>
            <person name="Pedamallu C.S."/>
            <person name="Hostetler J.B."/>
            <person name="Radune D."/>
            <person name="Toms B.S."/>
            <person name="Henrissat B."/>
            <person name="Coutinho P.M."/>
            <person name="Schwarz S."/>
            <person name="Field L."/>
            <person name="Trindade-Silva A.E."/>
            <person name="Soares C.A.G."/>
            <person name="Elshahawi S."/>
            <person name="Hanora A."/>
            <person name="Schmidt E.W."/>
            <person name="Haygood M.G."/>
            <person name="Posfai J."/>
            <person name="Benner J."/>
            <person name="Madinger C."/>
            <person name="Nove J."/>
            <person name="Anton B."/>
            <person name="Chaudhary K."/>
            <person name="Foster J."/>
            <person name="Holman A."/>
            <person name="Kumar S."/>
            <person name="Lessard P.A."/>
            <person name="Luyten Y.A."/>
            <person name="Slatko B."/>
            <person name="Wood N."/>
            <person name="Wu B."/>
            <person name="Teplitski M."/>
            <person name="Mougous J.D."/>
            <person name="Ward N."/>
            <person name="Eisen J.A."/>
            <person name="Badger J.H."/>
            <person name="Distel D.L."/>
        </authorList>
    </citation>
    <scope>NUCLEOTIDE SEQUENCE [LARGE SCALE GENOMIC DNA]</scope>
    <source>
        <strain evidence="7">ATCC 39867 / T7901</strain>
    </source>
</reference>
<dbReference type="UniPathway" id="UPA00094"/>
<evidence type="ECO:0000256" key="3">
    <source>
        <dbReference type="HAMAP-Rule" id="MF_01217"/>
    </source>
</evidence>
<dbReference type="KEGG" id="ttu:TERTU_3281"/>
<comment type="function">
    <text evidence="3">Carrier of the growing fatty acid chain in fatty acid biosynthesis.</text>
</comment>
<protein>
    <recommendedName>
        <fullName evidence="3">Acyl carrier protein</fullName>
        <shortName evidence="3">ACP</shortName>
    </recommendedName>
</protein>
<dbReference type="Proteomes" id="UP000009080">
    <property type="component" value="Chromosome"/>
</dbReference>
<comment type="subcellular location">
    <subcellularLocation>
        <location evidence="3">Cytoplasm</location>
    </subcellularLocation>
</comment>
<comment type="similarity">
    <text evidence="3">Belongs to the acyl carrier protein (ACP) family.</text>
</comment>
<gene>
    <name evidence="3" type="primary">acpP</name>
    <name evidence="6" type="ordered locus">TERTU_3281</name>
</gene>
<keyword evidence="2 3" id="KW-0597">Phosphoprotein</keyword>
<evidence type="ECO:0000256" key="4">
    <source>
        <dbReference type="SAM" id="MobiDB-lite"/>
    </source>
</evidence>
<dbReference type="OrthoDB" id="3392378at2"/>
<dbReference type="STRING" id="377629.TERTU_3281"/>
<dbReference type="AlphaFoldDB" id="C5BQ18"/>
<dbReference type="eggNOG" id="COG0236">
    <property type="taxonomic scope" value="Bacteria"/>
</dbReference>
<accession>C5BQ18</accession>
<keyword evidence="3" id="KW-0443">Lipid metabolism</keyword>
<dbReference type="GO" id="GO:0005737">
    <property type="term" value="C:cytoplasm"/>
    <property type="evidence" value="ECO:0007669"/>
    <property type="project" value="UniProtKB-SubCell"/>
</dbReference>
<evidence type="ECO:0000313" key="7">
    <source>
        <dbReference type="Proteomes" id="UP000009080"/>
    </source>
</evidence>
<keyword evidence="1 3" id="KW-0596">Phosphopantetheine</keyword>
<keyword evidence="7" id="KW-1185">Reference proteome</keyword>
<keyword evidence="3" id="KW-0276">Fatty acid metabolism</keyword>
<dbReference type="GO" id="GO:0000036">
    <property type="term" value="F:acyl carrier activity"/>
    <property type="evidence" value="ECO:0007669"/>
    <property type="project" value="UniProtKB-UniRule"/>
</dbReference>
<feature type="modified residue" description="O-(pantetheine 4'-phosphoryl)serine" evidence="3">
    <location>
        <position position="42"/>
    </location>
</feature>
<comment type="PTM">
    <text evidence="3">4'-phosphopantetheine is transferred from CoA to a specific serine of apo-ACP by AcpS. This modification is essential for activity because fatty acids are bound in thioester linkage to the sulfhydryl of the prosthetic group.</text>
</comment>
<dbReference type="InterPro" id="IPR009081">
    <property type="entry name" value="PP-bd_ACP"/>
</dbReference>
<dbReference type="EMBL" id="CP001614">
    <property type="protein sequence ID" value="ACR13618.1"/>
    <property type="molecule type" value="Genomic_DNA"/>
</dbReference>
<dbReference type="HAMAP" id="MF_01217">
    <property type="entry name" value="Acyl_carrier"/>
    <property type="match status" value="1"/>
</dbReference>
<keyword evidence="3" id="KW-0275">Fatty acid biosynthesis</keyword>
<dbReference type="NCBIfam" id="NF003757">
    <property type="entry name" value="PRK05350.1"/>
    <property type="match status" value="1"/>
</dbReference>
<feature type="domain" description="Carrier" evidence="5">
    <location>
        <begin position="7"/>
        <end position="82"/>
    </location>
</feature>
<organism evidence="6 7">
    <name type="scientific">Teredinibacter turnerae (strain ATCC 39867 / T7901)</name>
    <dbReference type="NCBI Taxonomy" id="377629"/>
    <lineage>
        <taxon>Bacteria</taxon>
        <taxon>Pseudomonadati</taxon>
        <taxon>Pseudomonadota</taxon>
        <taxon>Gammaproteobacteria</taxon>
        <taxon>Cellvibrionales</taxon>
        <taxon>Cellvibrionaceae</taxon>
        <taxon>Teredinibacter</taxon>
    </lineage>
</organism>
<dbReference type="HOGENOM" id="CLU_108696_5_4_6"/>
<evidence type="ECO:0000256" key="1">
    <source>
        <dbReference type="ARBA" id="ARBA00022450"/>
    </source>
</evidence>
<dbReference type="InterPro" id="IPR003231">
    <property type="entry name" value="ACP"/>
</dbReference>
<dbReference type="Pfam" id="PF00550">
    <property type="entry name" value="PP-binding"/>
    <property type="match status" value="1"/>
</dbReference>